<dbReference type="OrthoDB" id="1163400at2"/>
<evidence type="ECO:0000313" key="1">
    <source>
        <dbReference type="EMBL" id="APU69506.1"/>
    </source>
</evidence>
<organism evidence="1 2">
    <name type="scientific">Christiangramia flava JLT2011</name>
    <dbReference type="NCBI Taxonomy" id="1229726"/>
    <lineage>
        <taxon>Bacteria</taxon>
        <taxon>Pseudomonadati</taxon>
        <taxon>Bacteroidota</taxon>
        <taxon>Flavobacteriia</taxon>
        <taxon>Flavobacteriales</taxon>
        <taxon>Flavobacteriaceae</taxon>
        <taxon>Christiangramia</taxon>
    </lineage>
</organism>
<accession>A0A1L7I7D5</accession>
<dbReference type="KEGG" id="gfl:GRFL_2782"/>
<name>A0A1L7I7D5_9FLAO</name>
<proteinExistence type="predicted"/>
<dbReference type="Proteomes" id="UP000186230">
    <property type="component" value="Chromosome"/>
</dbReference>
<sequence>MRKFYFLLAFLIATACQNSQSQKKDSPKPTVEKPVISSEIAALNTPEKREAFLVDIFKKDQNFRKNEKSSVLETYGSDSEEYRDFIRQYQEIDETNREKIHAYLQKFGYPIDPEFSRKAKDAPWLVIHHMTDVQQRKSYFPYLDTAFHKKALNVEQLDLYLG</sequence>
<gene>
    <name evidence="1" type="ORF">GRFL_2782</name>
</gene>
<dbReference type="AlphaFoldDB" id="A0A1L7I7D5"/>
<reference evidence="1 2" key="1">
    <citation type="submission" date="2016-07" db="EMBL/GenBank/DDBJ databases">
        <title>Multi-omics approach to identify versatile polysaccharide utilization systems of a marine flavobacterium Gramella flava.</title>
        <authorList>
            <person name="Tang K."/>
        </authorList>
    </citation>
    <scope>NUCLEOTIDE SEQUENCE [LARGE SCALE GENOMIC DNA]</scope>
    <source>
        <strain evidence="1 2">JLT2011</strain>
    </source>
</reference>
<dbReference type="RefSeq" id="WP_083645170.1">
    <property type="nucleotide sequence ID" value="NZ_AMRU01000015.1"/>
</dbReference>
<evidence type="ECO:0000313" key="2">
    <source>
        <dbReference type="Proteomes" id="UP000186230"/>
    </source>
</evidence>
<dbReference type="EMBL" id="CP016359">
    <property type="protein sequence ID" value="APU69506.1"/>
    <property type="molecule type" value="Genomic_DNA"/>
</dbReference>
<keyword evidence="2" id="KW-1185">Reference proteome</keyword>
<protein>
    <submittedName>
        <fullName evidence="1">Uncharacterized protein</fullName>
    </submittedName>
</protein>
<dbReference type="PROSITE" id="PS51257">
    <property type="entry name" value="PROKAR_LIPOPROTEIN"/>
    <property type="match status" value="1"/>
</dbReference>